<dbReference type="PROSITE" id="PS51318">
    <property type="entry name" value="TAT"/>
    <property type="match status" value="1"/>
</dbReference>
<organism evidence="1 2">
    <name type="scientific">Hymenobacter mellowenesis</name>
    <dbReference type="NCBI Taxonomy" id="3063995"/>
    <lineage>
        <taxon>Bacteria</taxon>
        <taxon>Pseudomonadati</taxon>
        <taxon>Bacteroidota</taxon>
        <taxon>Cytophagia</taxon>
        <taxon>Cytophagales</taxon>
        <taxon>Hymenobacteraceae</taxon>
        <taxon>Hymenobacter</taxon>
    </lineage>
</organism>
<evidence type="ECO:0000313" key="1">
    <source>
        <dbReference type="EMBL" id="MDO7845328.1"/>
    </source>
</evidence>
<proteinExistence type="predicted"/>
<dbReference type="Proteomes" id="UP001167796">
    <property type="component" value="Unassembled WGS sequence"/>
</dbReference>
<accession>A0ABT9A737</accession>
<dbReference type="EMBL" id="JAUQSX010000001">
    <property type="protein sequence ID" value="MDO7845328.1"/>
    <property type="molecule type" value="Genomic_DNA"/>
</dbReference>
<name>A0ABT9A737_9BACT</name>
<keyword evidence="2" id="KW-1185">Reference proteome</keyword>
<comment type="caution">
    <text evidence="1">The sequence shown here is derived from an EMBL/GenBank/DDBJ whole genome shotgun (WGS) entry which is preliminary data.</text>
</comment>
<evidence type="ECO:0000313" key="2">
    <source>
        <dbReference type="Proteomes" id="UP001167796"/>
    </source>
</evidence>
<dbReference type="InterPro" id="IPR006311">
    <property type="entry name" value="TAT_signal"/>
</dbReference>
<dbReference type="RefSeq" id="WP_305010017.1">
    <property type="nucleotide sequence ID" value="NZ_JAUQSX010000001.1"/>
</dbReference>
<dbReference type="InterPro" id="IPR009078">
    <property type="entry name" value="Ferritin-like_SF"/>
</dbReference>
<sequence>MSDHSHLPAWREQSLGRRLFLQVSAASAASAALVVAGCDTSSTPTPTVDTNQILLPQGNQGMLYYAYLLSLAKSTTYQKVVDSPPGDLPAAERAIFADMRDHEVVHRETLKYLIDPTRAKALFPSDFAFILTRFTLTSRAGVLAAALQLEDLAAAAYPVIVPFFTTSNSYARTLLLKMSTVQARHAATVRDLLTPGSFADSTVVNSTGQLITKTPTEVLAALAPFLAPYVLSITCPDTNPSTDPGLCTANG</sequence>
<dbReference type="SUPFAM" id="SSF47240">
    <property type="entry name" value="Ferritin-like"/>
    <property type="match status" value="1"/>
</dbReference>
<dbReference type="Pfam" id="PF13668">
    <property type="entry name" value="Ferritin_2"/>
    <property type="match status" value="1"/>
</dbReference>
<reference evidence="1" key="1">
    <citation type="submission" date="2023-07" db="EMBL/GenBank/DDBJ databases">
        <authorList>
            <person name="Kim M.K."/>
        </authorList>
    </citation>
    <scope>NUCLEOTIDE SEQUENCE</scope>
    <source>
        <strain evidence="1">M29</strain>
    </source>
</reference>
<dbReference type="CDD" id="cd00657">
    <property type="entry name" value="Ferritin_like"/>
    <property type="match status" value="1"/>
</dbReference>
<gene>
    <name evidence="1" type="ORF">Q5H92_03090</name>
</gene>
<protein>
    <submittedName>
        <fullName evidence="1">Ferritin-like domain-containing protein</fullName>
    </submittedName>
</protein>